<evidence type="ECO:0000313" key="4">
    <source>
        <dbReference type="Proteomes" id="UP000264492"/>
    </source>
</evidence>
<evidence type="ECO:0000256" key="2">
    <source>
        <dbReference type="SAM" id="SignalP"/>
    </source>
</evidence>
<dbReference type="RefSeq" id="WP_115861164.1">
    <property type="nucleotide sequence ID" value="NZ_QTSU01000003.1"/>
</dbReference>
<keyword evidence="2" id="KW-0732">Signal</keyword>
<proteinExistence type="predicted"/>
<accession>A0A371JYU2</accession>
<dbReference type="Proteomes" id="UP000264492">
    <property type="component" value="Unassembled WGS sequence"/>
</dbReference>
<gene>
    <name evidence="3" type="ORF">DX914_17640</name>
</gene>
<organism evidence="3 4">
    <name type="scientific">Lysobacter silvisoli</name>
    <dbReference type="NCBI Taxonomy" id="2293254"/>
    <lineage>
        <taxon>Bacteria</taxon>
        <taxon>Pseudomonadati</taxon>
        <taxon>Pseudomonadota</taxon>
        <taxon>Gammaproteobacteria</taxon>
        <taxon>Lysobacterales</taxon>
        <taxon>Lysobacteraceae</taxon>
        <taxon>Lysobacter</taxon>
    </lineage>
</organism>
<reference evidence="3 4" key="1">
    <citation type="submission" date="2018-08" db="EMBL/GenBank/DDBJ databases">
        <title>Lysobacter sp. zong2l5, whole genome shotgun sequence.</title>
        <authorList>
            <person name="Zhang X."/>
            <person name="Feng G."/>
            <person name="Zhu H."/>
        </authorList>
    </citation>
    <scope>NUCLEOTIDE SEQUENCE [LARGE SCALE GENOMIC DNA]</scope>
    <source>
        <strain evidence="4">zong2l5</strain>
    </source>
</reference>
<evidence type="ECO:0000256" key="1">
    <source>
        <dbReference type="SAM" id="MobiDB-lite"/>
    </source>
</evidence>
<dbReference type="AlphaFoldDB" id="A0A371JYU2"/>
<feature type="chain" id="PRO_5016959955" evidence="2">
    <location>
        <begin position="19"/>
        <end position="230"/>
    </location>
</feature>
<protein>
    <submittedName>
        <fullName evidence="3">Uncharacterized protein</fullName>
    </submittedName>
</protein>
<comment type="caution">
    <text evidence="3">The sequence shown here is derived from an EMBL/GenBank/DDBJ whole genome shotgun (WGS) entry which is preliminary data.</text>
</comment>
<keyword evidence="4" id="KW-1185">Reference proteome</keyword>
<sequence length="230" mass="24958">MKAIVVWAAGLVAATAFAAEGDQERTVNGLNRTHLADTAVCLGRSTMFVGYSILAGGDKDGDRAGLKEKALAANAALPERLRDPPETVRADVEALYANPPTSLPGLGARRMEQCVQRQAIPLEPSRVGRCYELVGFLNAMRATMGKNQTAESFAELWGKQIARSPQELEKLRPLLIEQYGKGAMAPREELIAYLGCAMKRPADAGAERPADEAADGKPEPANRWLERWKQ</sequence>
<dbReference type="EMBL" id="QTSU01000003">
    <property type="protein sequence ID" value="RDZ26792.1"/>
    <property type="molecule type" value="Genomic_DNA"/>
</dbReference>
<name>A0A371JYU2_9GAMM</name>
<feature type="region of interest" description="Disordered" evidence="1">
    <location>
        <begin position="204"/>
        <end position="230"/>
    </location>
</feature>
<evidence type="ECO:0000313" key="3">
    <source>
        <dbReference type="EMBL" id="RDZ26792.1"/>
    </source>
</evidence>
<feature type="signal peptide" evidence="2">
    <location>
        <begin position="1"/>
        <end position="18"/>
    </location>
</feature>